<proteinExistence type="predicted"/>
<sequence length="82" mass="9617">FGESDKFDELNESDNPSELGESNDKFKIFSEFMAADMRIQELSTTLHEYLNVKHTSIFINTHEIARQYKERSDKIDITDEII</sequence>
<dbReference type="EMBL" id="CAJVPW010055570">
    <property type="protein sequence ID" value="CAG8773564.1"/>
    <property type="molecule type" value="Genomic_DNA"/>
</dbReference>
<evidence type="ECO:0000313" key="2">
    <source>
        <dbReference type="Proteomes" id="UP000789366"/>
    </source>
</evidence>
<name>A0ACA9R258_9GLOM</name>
<gene>
    <name evidence="1" type="ORF">SPELUC_LOCUS15934</name>
</gene>
<accession>A0ACA9R258</accession>
<reference evidence="1" key="1">
    <citation type="submission" date="2021-06" db="EMBL/GenBank/DDBJ databases">
        <authorList>
            <person name="Kallberg Y."/>
            <person name="Tangrot J."/>
            <person name="Rosling A."/>
        </authorList>
    </citation>
    <scope>NUCLEOTIDE SEQUENCE</scope>
    <source>
        <strain evidence="1">28 12/20/2015</strain>
    </source>
</reference>
<feature type="non-terminal residue" evidence="1">
    <location>
        <position position="82"/>
    </location>
</feature>
<dbReference type="Proteomes" id="UP000789366">
    <property type="component" value="Unassembled WGS sequence"/>
</dbReference>
<feature type="non-terminal residue" evidence="1">
    <location>
        <position position="1"/>
    </location>
</feature>
<evidence type="ECO:0000313" key="1">
    <source>
        <dbReference type="EMBL" id="CAG8773564.1"/>
    </source>
</evidence>
<comment type="caution">
    <text evidence="1">The sequence shown here is derived from an EMBL/GenBank/DDBJ whole genome shotgun (WGS) entry which is preliminary data.</text>
</comment>
<organism evidence="1 2">
    <name type="scientific">Cetraspora pellucida</name>
    <dbReference type="NCBI Taxonomy" id="1433469"/>
    <lineage>
        <taxon>Eukaryota</taxon>
        <taxon>Fungi</taxon>
        <taxon>Fungi incertae sedis</taxon>
        <taxon>Mucoromycota</taxon>
        <taxon>Glomeromycotina</taxon>
        <taxon>Glomeromycetes</taxon>
        <taxon>Diversisporales</taxon>
        <taxon>Gigasporaceae</taxon>
        <taxon>Cetraspora</taxon>
    </lineage>
</organism>
<keyword evidence="2" id="KW-1185">Reference proteome</keyword>
<protein>
    <submittedName>
        <fullName evidence="1">5363_t:CDS:1</fullName>
    </submittedName>
</protein>